<gene>
    <name evidence="7" type="ORF">ACERLL_14525</name>
</gene>
<feature type="transmembrane region" description="Helical" evidence="5">
    <location>
        <begin position="260"/>
        <end position="277"/>
    </location>
</feature>
<evidence type="ECO:0000256" key="2">
    <source>
        <dbReference type="ARBA" id="ARBA00022692"/>
    </source>
</evidence>
<dbReference type="Proteomes" id="UP001575181">
    <property type="component" value="Unassembled WGS sequence"/>
</dbReference>
<evidence type="ECO:0000256" key="4">
    <source>
        <dbReference type="ARBA" id="ARBA00023136"/>
    </source>
</evidence>
<dbReference type="SUPFAM" id="SSF103481">
    <property type="entry name" value="Multidrug resistance efflux transporter EmrE"/>
    <property type="match status" value="2"/>
</dbReference>
<sequence length="287" mass="30586">MEHDPRRAAGYIVASAFMFALTGATVKAASARLPHTEVVFFRSFLGLIALTPWLIRSGISGLRTRRPGLHLLRGFAGLAAMYCFFYALGHLELATAVLLNYSAPLFIPFIAALWLGEPVPRALRWAIPLGFVGIALILKPGMGMLEPAALLGLAAGILAAVAFVAVRRLHSSEPTTRIVFYFGVISTVGSAVPLAWTWQTPEYALWTLLGAMGLCATGGQLLLTRAYAFAPAAQVGPFTYSVVVFSALLGWAVWGEVPGSLAILGAVLVILAGALAIRRRSPAKRSR</sequence>
<feature type="transmembrane region" description="Helical" evidence="5">
    <location>
        <begin position="235"/>
        <end position="254"/>
    </location>
</feature>
<keyword evidence="8" id="KW-1185">Reference proteome</keyword>
<dbReference type="RefSeq" id="WP_373656823.1">
    <property type="nucleotide sequence ID" value="NZ_JBGUAW010000010.1"/>
</dbReference>
<dbReference type="InterPro" id="IPR000620">
    <property type="entry name" value="EamA_dom"/>
</dbReference>
<evidence type="ECO:0000259" key="6">
    <source>
        <dbReference type="Pfam" id="PF00892"/>
    </source>
</evidence>
<accession>A0ABV4U0S7</accession>
<keyword evidence="4 5" id="KW-0472">Membrane</keyword>
<feature type="transmembrane region" description="Helical" evidence="5">
    <location>
        <begin position="38"/>
        <end position="55"/>
    </location>
</feature>
<dbReference type="InterPro" id="IPR037185">
    <property type="entry name" value="EmrE-like"/>
</dbReference>
<organism evidence="7 8">
    <name type="scientific">Thiohalorhabdus methylotrophus</name>
    <dbReference type="NCBI Taxonomy" id="3242694"/>
    <lineage>
        <taxon>Bacteria</taxon>
        <taxon>Pseudomonadati</taxon>
        <taxon>Pseudomonadota</taxon>
        <taxon>Gammaproteobacteria</taxon>
        <taxon>Thiohalorhabdales</taxon>
        <taxon>Thiohalorhabdaceae</taxon>
        <taxon>Thiohalorhabdus</taxon>
    </lineage>
</organism>
<evidence type="ECO:0000256" key="1">
    <source>
        <dbReference type="ARBA" id="ARBA00004141"/>
    </source>
</evidence>
<dbReference type="PANTHER" id="PTHR22911">
    <property type="entry name" value="ACYL-MALONYL CONDENSING ENZYME-RELATED"/>
    <property type="match status" value="1"/>
</dbReference>
<comment type="subcellular location">
    <subcellularLocation>
        <location evidence="1">Membrane</location>
        <topology evidence="1">Multi-pass membrane protein</topology>
    </subcellularLocation>
</comment>
<keyword evidence="2 5" id="KW-0812">Transmembrane</keyword>
<feature type="transmembrane region" description="Helical" evidence="5">
    <location>
        <begin position="67"/>
        <end position="87"/>
    </location>
</feature>
<reference evidence="7 8" key="1">
    <citation type="submission" date="2024-08" db="EMBL/GenBank/DDBJ databases">
        <title>Whole-genome sequencing of halo(alkali)philic microorganisms from hypersaline lakes.</title>
        <authorList>
            <person name="Sorokin D.Y."/>
            <person name="Merkel A.Y."/>
            <person name="Messina E."/>
            <person name="Yakimov M."/>
        </authorList>
    </citation>
    <scope>NUCLEOTIDE SEQUENCE [LARGE SCALE GENOMIC DNA]</scope>
    <source>
        <strain evidence="7 8">Cl-TMA</strain>
    </source>
</reference>
<feature type="domain" description="EamA" evidence="6">
    <location>
        <begin position="9"/>
        <end position="138"/>
    </location>
</feature>
<evidence type="ECO:0000256" key="3">
    <source>
        <dbReference type="ARBA" id="ARBA00022989"/>
    </source>
</evidence>
<evidence type="ECO:0000313" key="8">
    <source>
        <dbReference type="Proteomes" id="UP001575181"/>
    </source>
</evidence>
<protein>
    <submittedName>
        <fullName evidence="7">DMT family transporter</fullName>
    </submittedName>
</protein>
<dbReference type="PANTHER" id="PTHR22911:SF6">
    <property type="entry name" value="SOLUTE CARRIER FAMILY 35 MEMBER G1"/>
    <property type="match status" value="1"/>
</dbReference>
<feature type="transmembrane region" description="Helical" evidence="5">
    <location>
        <begin position="204"/>
        <end position="223"/>
    </location>
</feature>
<feature type="transmembrane region" description="Helical" evidence="5">
    <location>
        <begin position="122"/>
        <end position="142"/>
    </location>
</feature>
<keyword evidence="3 5" id="KW-1133">Transmembrane helix</keyword>
<feature type="transmembrane region" description="Helical" evidence="5">
    <location>
        <begin position="148"/>
        <end position="166"/>
    </location>
</feature>
<evidence type="ECO:0000256" key="5">
    <source>
        <dbReference type="SAM" id="Phobius"/>
    </source>
</evidence>
<dbReference type="EMBL" id="JBGUAW010000010">
    <property type="protein sequence ID" value="MFA9462036.1"/>
    <property type="molecule type" value="Genomic_DNA"/>
</dbReference>
<proteinExistence type="predicted"/>
<dbReference type="Pfam" id="PF00892">
    <property type="entry name" value="EamA"/>
    <property type="match status" value="2"/>
</dbReference>
<feature type="transmembrane region" description="Helical" evidence="5">
    <location>
        <begin position="178"/>
        <end position="198"/>
    </location>
</feature>
<feature type="transmembrane region" description="Helical" evidence="5">
    <location>
        <begin position="93"/>
        <end position="115"/>
    </location>
</feature>
<comment type="caution">
    <text evidence="7">The sequence shown here is derived from an EMBL/GenBank/DDBJ whole genome shotgun (WGS) entry which is preliminary data.</text>
</comment>
<evidence type="ECO:0000313" key="7">
    <source>
        <dbReference type="EMBL" id="MFA9462036.1"/>
    </source>
</evidence>
<name>A0ABV4U0S7_9GAMM</name>
<feature type="domain" description="EamA" evidence="6">
    <location>
        <begin position="148"/>
        <end position="275"/>
    </location>
</feature>